<keyword evidence="1" id="KW-0812">Transmembrane</keyword>
<feature type="chain" id="PRO_5041202113" evidence="2">
    <location>
        <begin position="35"/>
        <end position="151"/>
    </location>
</feature>
<proteinExistence type="predicted"/>
<dbReference type="EMBL" id="CP133548">
    <property type="protein sequence ID" value="WMS86881.1"/>
    <property type="molecule type" value="Genomic_DNA"/>
</dbReference>
<keyword evidence="1" id="KW-0472">Membrane</keyword>
<dbReference type="KEGG" id="plei:Q9312_16825"/>
<keyword evidence="1" id="KW-1133">Transmembrane helix</keyword>
<reference evidence="3 4" key="1">
    <citation type="submission" date="2023-08" db="EMBL/GenBank/DDBJ databases">
        <title>Pleionea litopenaei sp. nov., isolated from stomach of juvenile Litopenaeus vannamei.</title>
        <authorList>
            <person name="Rho A.M."/>
            <person name="Hwang C.Y."/>
        </authorList>
    </citation>
    <scope>NUCLEOTIDE SEQUENCE [LARGE SCALE GENOMIC DNA]</scope>
    <source>
        <strain evidence="3 4">HL-JVS1</strain>
    </source>
</reference>
<protein>
    <submittedName>
        <fullName evidence="3">Uncharacterized protein</fullName>
    </submittedName>
</protein>
<keyword evidence="4" id="KW-1185">Reference proteome</keyword>
<accession>A0AA51RSN5</accession>
<organism evidence="3 4">
    <name type="scientific">Pleionea litopenaei</name>
    <dbReference type="NCBI Taxonomy" id="3070815"/>
    <lineage>
        <taxon>Bacteria</taxon>
        <taxon>Pseudomonadati</taxon>
        <taxon>Pseudomonadota</taxon>
        <taxon>Gammaproteobacteria</taxon>
        <taxon>Oceanospirillales</taxon>
        <taxon>Pleioneaceae</taxon>
        <taxon>Pleionea</taxon>
    </lineage>
</organism>
<gene>
    <name evidence="3" type="ORF">Q9312_16825</name>
</gene>
<evidence type="ECO:0000256" key="1">
    <source>
        <dbReference type="SAM" id="Phobius"/>
    </source>
</evidence>
<feature type="signal peptide" evidence="2">
    <location>
        <begin position="1"/>
        <end position="34"/>
    </location>
</feature>
<evidence type="ECO:0000313" key="4">
    <source>
        <dbReference type="Proteomes" id="UP001239782"/>
    </source>
</evidence>
<evidence type="ECO:0000313" key="3">
    <source>
        <dbReference type="EMBL" id="WMS86881.1"/>
    </source>
</evidence>
<dbReference type="RefSeq" id="WP_309202017.1">
    <property type="nucleotide sequence ID" value="NZ_CP133548.1"/>
</dbReference>
<dbReference type="AlphaFoldDB" id="A0AA51RSN5"/>
<evidence type="ECO:0000256" key="2">
    <source>
        <dbReference type="SAM" id="SignalP"/>
    </source>
</evidence>
<feature type="transmembrane region" description="Helical" evidence="1">
    <location>
        <begin position="121"/>
        <end position="144"/>
    </location>
</feature>
<keyword evidence="2" id="KW-0732">Signal</keyword>
<dbReference type="Proteomes" id="UP001239782">
    <property type="component" value="Chromosome"/>
</dbReference>
<sequence>MFLKKAYPFSMETLRRFCTVLVVLASLVSRVTVAEDVLTPASQSSSEGYYTLRWEHSSSNFQRLEVSSDATFQTISVEYPVSGMKGISLTGYQDGTYFFRLIDDQQQASNSATVVVKHRSLSLAIILFALGFSLFVVLIGVLIFSSRRRGH</sequence>
<name>A0AA51RSN5_9GAMM</name>